<evidence type="ECO:0000313" key="2">
    <source>
        <dbReference type="EMBL" id="KAJ7641179.1"/>
    </source>
</evidence>
<sequence length="144" mass="15606">MSRGGILISAWLWSGNTFTQPSTPEPEGTEIGLERFSNGKGQRSSFNPNPTVALGSFVSGKAFEANQNPAEQMGVSFGFRTQTGHDSKKKAQSKMGGRRGSSGVGLVGGYMRHDVMSDAFLLRCSESQMWKNKTAERVAVWAIQ</sequence>
<organism evidence="2 3">
    <name type="scientific">Roridomyces roridus</name>
    <dbReference type="NCBI Taxonomy" id="1738132"/>
    <lineage>
        <taxon>Eukaryota</taxon>
        <taxon>Fungi</taxon>
        <taxon>Dikarya</taxon>
        <taxon>Basidiomycota</taxon>
        <taxon>Agaricomycotina</taxon>
        <taxon>Agaricomycetes</taxon>
        <taxon>Agaricomycetidae</taxon>
        <taxon>Agaricales</taxon>
        <taxon>Marasmiineae</taxon>
        <taxon>Mycenaceae</taxon>
        <taxon>Roridomyces</taxon>
    </lineage>
</organism>
<dbReference type="EMBL" id="JARKIF010000004">
    <property type="protein sequence ID" value="KAJ7641179.1"/>
    <property type="molecule type" value="Genomic_DNA"/>
</dbReference>
<evidence type="ECO:0000256" key="1">
    <source>
        <dbReference type="SAM" id="MobiDB-lite"/>
    </source>
</evidence>
<keyword evidence="3" id="KW-1185">Reference proteome</keyword>
<gene>
    <name evidence="2" type="ORF">FB45DRAFT_999965</name>
</gene>
<name>A0AAD7FWD3_9AGAR</name>
<protein>
    <submittedName>
        <fullName evidence="2">Uncharacterized protein</fullName>
    </submittedName>
</protein>
<dbReference type="AlphaFoldDB" id="A0AAD7FWD3"/>
<proteinExistence type="predicted"/>
<comment type="caution">
    <text evidence="2">The sequence shown here is derived from an EMBL/GenBank/DDBJ whole genome shotgun (WGS) entry which is preliminary data.</text>
</comment>
<evidence type="ECO:0000313" key="3">
    <source>
        <dbReference type="Proteomes" id="UP001221142"/>
    </source>
</evidence>
<reference evidence="2" key="1">
    <citation type="submission" date="2023-03" db="EMBL/GenBank/DDBJ databases">
        <title>Massive genome expansion in bonnet fungi (Mycena s.s.) driven by repeated elements and novel gene families across ecological guilds.</title>
        <authorList>
            <consortium name="Lawrence Berkeley National Laboratory"/>
            <person name="Harder C.B."/>
            <person name="Miyauchi S."/>
            <person name="Viragh M."/>
            <person name="Kuo A."/>
            <person name="Thoen E."/>
            <person name="Andreopoulos B."/>
            <person name="Lu D."/>
            <person name="Skrede I."/>
            <person name="Drula E."/>
            <person name="Henrissat B."/>
            <person name="Morin E."/>
            <person name="Kohler A."/>
            <person name="Barry K."/>
            <person name="LaButti K."/>
            <person name="Morin E."/>
            <person name="Salamov A."/>
            <person name="Lipzen A."/>
            <person name="Mereny Z."/>
            <person name="Hegedus B."/>
            <person name="Baldrian P."/>
            <person name="Stursova M."/>
            <person name="Weitz H."/>
            <person name="Taylor A."/>
            <person name="Grigoriev I.V."/>
            <person name="Nagy L.G."/>
            <person name="Martin F."/>
            <person name="Kauserud H."/>
        </authorList>
    </citation>
    <scope>NUCLEOTIDE SEQUENCE</scope>
    <source>
        <strain evidence="2">9284</strain>
    </source>
</reference>
<accession>A0AAD7FWD3</accession>
<dbReference type="Proteomes" id="UP001221142">
    <property type="component" value="Unassembled WGS sequence"/>
</dbReference>
<feature type="region of interest" description="Disordered" evidence="1">
    <location>
        <begin position="78"/>
        <end position="102"/>
    </location>
</feature>